<evidence type="ECO:0000256" key="2">
    <source>
        <dbReference type="SAM" id="MobiDB-lite"/>
    </source>
</evidence>
<dbReference type="eggNOG" id="KOG1840">
    <property type="taxonomic scope" value="Eukaryota"/>
</dbReference>
<dbReference type="InterPro" id="IPR011990">
    <property type="entry name" value="TPR-like_helical_dom_sf"/>
</dbReference>
<dbReference type="Proteomes" id="UP000001449">
    <property type="component" value="Chromosome 14"/>
</dbReference>
<feature type="region of interest" description="Disordered" evidence="2">
    <location>
        <begin position="226"/>
        <end position="323"/>
    </location>
</feature>
<dbReference type="PROSITE" id="PS50005">
    <property type="entry name" value="TPR"/>
    <property type="match status" value="7"/>
</dbReference>
<dbReference type="HOGENOM" id="CLU_014380_0_0_1"/>
<feature type="compositionally biased region" description="Low complexity" evidence="2">
    <location>
        <begin position="273"/>
        <end position="283"/>
    </location>
</feature>
<evidence type="ECO:0000256" key="1">
    <source>
        <dbReference type="PROSITE-ProRule" id="PRU00339"/>
    </source>
</evidence>
<feature type="region of interest" description="Disordered" evidence="2">
    <location>
        <begin position="181"/>
        <end position="201"/>
    </location>
</feature>
<feature type="repeat" description="TPR" evidence="1">
    <location>
        <begin position="591"/>
        <end position="624"/>
    </location>
</feature>
<feature type="repeat" description="TPR" evidence="1">
    <location>
        <begin position="633"/>
        <end position="666"/>
    </location>
</feature>
<feature type="repeat" description="TPR" evidence="1">
    <location>
        <begin position="718"/>
        <end position="751"/>
    </location>
</feature>
<dbReference type="GeneID" id="7451573"/>
<feature type="repeat" description="TPR" evidence="1">
    <location>
        <begin position="677"/>
        <end position="710"/>
    </location>
</feature>
<dbReference type="Pfam" id="PF13374">
    <property type="entry name" value="TPR_10"/>
    <property type="match status" value="1"/>
</dbReference>
<feature type="repeat" description="TPR" evidence="1">
    <location>
        <begin position="465"/>
        <end position="498"/>
    </location>
</feature>
<sequence>MNNHAVRRMSDKSFRDEDVRDAVADAELRDGDAGRDVCSIDGTVTASEPDTSDTANSLSSIKASSSSSTTSTNNIDMSTSNANGYHITTNNTNSSSSTEATIDNHLSPSEILLRALSLSVNLPTNVEACLVELNKLSCAPRSSSLSGSSGGGLPSSSVSSVASISSVEAVGGSMSYSSSIASLNGAGSSSSQHHQCSSSSDMPMKELNELMVQSIAEIALANNNIANGTSSSSKKSSSAPTSDSDMSSDEDEERPVKKHRVSKSSDNDLNLNAASSTTSSIATPWQSKSKKSPPKPEYDEGMNCYPNPIQFPSDTTTSSTTSSSSVRLPSILSGLLYNLGLIHQQQHDDNVAVKFFEFALNVCKNDTDCSTPASQIPILHNLAYTSYRLKSYQTSLMLFTQLYHLCACVYTFKHVSVASTLNCIGVVLFHMRETRCEDVAEILDKSLSLRRELMQEGDDDGAEVATVLNNIGRVYFDSGDLEKAKGYYQQALSIRRKVLGNDHLDVSVTSFNAGQTYHKLNILPEALSNYQEFHRITTSLMGSNHRDVVIVLKHIGQVYHEMNEWELALRYYGKGLDCSRRVLGFCNREAASILNMMGNLHYESGDFDKAIQVYEKGLSIERIVLEKKCVNIVVTLSNIGQAMMQKGDYQPALAKYSEAYSIQRALPGKDKSVKKIAETLSIIGQIASILGKFNQAQKAFSKVVALRKKTLGNHIDVALALNYLGLVYFKQGALDLAMENFEESLSVRRICNKEDNGDIAVLLYNIGSIYLHRGDNENALKYYQDALVVEQSTLGQSHPDVAVTLKLIGKVYDRCGQYEEAIQYYNDALDIHRKCADEVEASSKPKKTETARNHKLNTARLLALMANIHLRQADTERMSSALAEAHRIFREIGAPDEELELAGFDLYEISVLHPECAPAA</sequence>
<dbReference type="PaxDb" id="35128-Thaps9945"/>
<dbReference type="SUPFAM" id="SSF48452">
    <property type="entry name" value="TPR-like"/>
    <property type="match status" value="3"/>
</dbReference>
<feature type="compositionally biased region" description="Low complexity" evidence="2">
    <location>
        <begin position="88"/>
        <end position="98"/>
    </location>
</feature>
<accession>B8CCQ8</accession>
<dbReference type="OMA" id="ALMANIH"/>
<dbReference type="AlphaFoldDB" id="B8CCQ8"/>
<dbReference type="PANTHER" id="PTHR19959">
    <property type="entry name" value="KINESIN LIGHT CHAIN"/>
    <property type="match status" value="1"/>
</dbReference>
<dbReference type="RefSeq" id="XP_002293982.1">
    <property type="nucleotide sequence ID" value="XM_002293946.1"/>
</dbReference>
<evidence type="ECO:0000313" key="4">
    <source>
        <dbReference type="Proteomes" id="UP000001449"/>
    </source>
</evidence>
<dbReference type="InParanoid" id="B8CCQ8"/>
<feature type="compositionally biased region" description="Low complexity" evidence="2">
    <location>
        <begin position="181"/>
        <end position="200"/>
    </location>
</feature>
<keyword evidence="1" id="KW-0802">TPR repeat</keyword>
<feature type="compositionally biased region" description="Low complexity" evidence="2">
    <location>
        <begin position="54"/>
        <end position="81"/>
    </location>
</feature>
<dbReference type="Pfam" id="PF13424">
    <property type="entry name" value="TPR_12"/>
    <property type="match status" value="4"/>
</dbReference>
<dbReference type="PANTHER" id="PTHR19959:SF119">
    <property type="entry name" value="FUNGAL LIPASE-LIKE DOMAIN-CONTAINING PROTEIN"/>
    <property type="match status" value="1"/>
</dbReference>
<dbReference type="STRING" id="35128.B8CCQ8"/>
<dbReference type="Gene3D" id="1.25.40.10">
    <property type="entry name" value="Tetratricopeptide repeat domain"/>
    <property type="match status" value="3"/>
</dbReference>
<dbReference type="PROSITE" id="PS50293">
    <property type="entry name" value="TPR_REGION"/>
    <property type="match status" value="1"/>
</dbReference>
<gene>
    <name evidence="3" type="ORF">THAPSDRAFT_9945</name>
</gene>
<protein>
    <recommendedName>
        <fullName evidence="5">Kinesin light chain</fullName>
    </recommendedName>
</protein>
<dbReference type="SMART" id="SM00028">
    <property type="entry name" value="TPR"/>
    <property type="match status" value="11"/>
</dbReference>
<evidence type="ECO:0008006" key="5">
    <source>
        <dbReference type="Google" id="ProtNLM"/>
    </source>
</evidence>
<dbReference type="InterPro" id="IPR019734">
    <property type="entry name" value="TPR_rpt"/>
</dbReference>
<reference evidence="3 4" key="1">
    <citation type="journal article" date="2004" name="Science">
        <title>The genome of the diatom Thalassiosira pseudonana: ecology, evolution, and metabolism.</title>
        <authorList>
            <person name="Armbrust E.V."/>
            <person name="Berges J.A."/>
            <person name="Bowler C."/>
            <person name="Green B.R."/>
            <person name="Martinez D."/>
            <person name="Putnam N.H."/>
            <person name="Zhou S."/>
            <person name="Allen A.E."/>
            <person name="Apt K.E."/>
            <person name="Bechner M."/>
            <person name="Brzezinski M.A."/>
            <person name="Chaal B.K."/>
            <person name="Chiovitti A."/>
            <person name="Davis A.K."/>
            <person name="Demarest M.S."/>
            <person name="Detter J.C."/>
            <person name="Glavina T."/>
            <person name="Goodstein D."/>
            <person name="Hadi M.Z."/>
            <person name="Hellsten U."/>
            <person name="Hildebrand M."/>
            <person name="Jenkins B.D."/>
            <person name="Jurka J."/>
            <person name="Kapitonov V.V."/>
            <person name="Kroger N."/>
            <person name="Lau W.W."/>
            <person name="Lane T.W."/>
            <person name="Larimer F.W."/>
            <person name="Lippmeier J.C."/>
            <person name="Lucas S."/>
            <person name="Medina M."/>
            <person name="Montsant A."/>
            <person name="Obornik M."/>
            <person name="Parker M.S."/>
            <person name="Palenik B."/>
            <person name="Pazour G.J."/>
            <person name="Richardson P.M."/>
            <person name="Rynearson T.A."/>
            <person name="Saito M.A."/>
            <person name="Schwartz D.C."/>
            <person name="Thamatrakoln K."/>
            <person name="Valentin K."/>
            <person name="Vardi A."/>
            <person name="Wilkerson F.P."/>
            <person name="Rokhsar D.S."/>
        </authorList>
    </citation>
    <scope>NUCLEOTIDE SEQUENCE [LARGE SCALE GENOMIC DNA]</scope>
    <source>
        <strain evidence="3 4">CCMP1335</strain>
    </source>
</reference>
<reference evidence="3 4" key="2">
    <citation type="journal article" date="2008" name="Nature">
        <title>The Phaeodactylum genome reveals the evolutionary history of diatom genomes.</title>
        <authorList>
            <person name="Bowler C."/>
            <person name="Allen A.E."/>
            <person name="Badger J.H."/>
            <person name="Grimwood J."/>
            <person name="Jabbari K."/>
            <person name="Kuo A."/>
            <person name="Maheswari U."/>
            <person name="Martens C."/>
            <person name="Maumus F."/>
            <person name="Otillar R.P."/>
            <person name="Rayko E."/>
            <person name="Salamov A."/>
            <person name="Vandepoele K."/>
            <person name="Beszteri B."/>
            <person name="Gruber A."/>
            <person name="Heijde M."/>
            <person name="Katinka M."/>
            <person name="Mock T."/>
            <person name="Valentin K."/>
            <person name="Verret F."/>
            <person name="Berges J.A."/>
            <person name="Brownlee C."/>
            <person name="Cadoret J.P."/>
            <person name="Chiovitti A."/>
            <person name="Choi C.J."/>
            <person name="Coesel S."/>
            <person name="De Martino A."/>
            <person name="Detter J.C."/>
            <person name="Durkin C."/>
            <person name="Falciatore A."/>
            <person name="Fournet J."/>
            <person name="Haruta M."/>
            <person name="Huysman M.J."/>
            <person name="Jenkins B.D."/>
            <person name="Jiroutova K."/>
            <person name="Jorgensen R.E."/>
            <person name="Joubert Y."/>
            <person name="Kaplan A."/>
            <person name="Kroger N."/>
            <person name="Kroth P.G."/>
            <person name="La Roche J."/>
            <person name="Lindquist E."/>
            <person name="Lommer M."/>
            <person name="Martin-Jezequel V."/>
            <person name="Lopez P.J."/>
            <person name="Lucas S."/>
            <person name="Mangogna M."/>
            <person name="McGinnis K."/>
            <person name="Medlin L.K."/>
            <person name="Montsant A."/>
            <person name="Oudot-Le Secq M.P."/>
            <person name="Napoli C."/>
            <person name="Obornik M."/>
            <person name="Parker M.S."/>
            <person name="Petit J.L."/>
            <person name="Porcel B.M."/>
            <person name="Poulsen N."/>
            <person name="Robison M."/>
            <person name="Rychlewski L."/>
            <person name="Rynearson T.A."/>
            <person name="Schmutz J."/>
            <person name="Shapiro H."/>
            <person name="Siaut M."/>
            <person name="Stanley M."/>
            <person name="Sussman M.R."/>
            <person name="Taylor A.R."/>
            <person name="Vardi A."/>
            <person name="von Dassow P."/>
            <person name="Vyverman W."/>
            <person name="Willis A."/>
            <person name="Wyrwicz L.S."/>
            <person name="Rokhsar D.S."/>
            <person name="Weissenbach J."/>
            <person name="Armbrust E.V."/>
            <person name="Green B.R."/>
            <person name="Van de Peer Y."/>
            <person name="Grigoriev I.V."/>
        </authorList>
    </citation>
    <scope>NUCLEOTIDE SEQUENCE [LARGE SCALE GENOMIC DNA]</scope>
    <source>
        <strain evidence="3 4">CCMP1335</strain>
    </source>
</reference>
<dbReference type="KEGG" id="tps:THAPSDRAFT_9945"/>
<dbReference type="EMBL" id="CM000649">
    <property type="protein sequence ID" value="EED88991.1"/>
    <property type="molecule type" value="Genomic_DNA"/>
</dbReference>
<feature type="repeat" description="TPR" evidence="1">
    <location>
        <begin position="760"/>
        <end position="793"/>
    </location>
</feature>
<feature type="region of interest" description="Disordered" evidence="2">
    <location>
        <begin position="41"/>
        <end position="101"/>
    </location>
</feature>
<organism evidence="3 4">
    <name type="scientific">Thalassiosira pseudonana</name>
    <name type="common">Marine diatom</name>
    <name type="synonym">Cyclotella nana</name>
    <dbReference type="NCBI Taxonomy" id="35128"/>
    <lineage>
        <taxon>Eukaryota</taxon>
        <taxon>Sar</taxon>
        <taxon>Stramenopiles</taxon>
        <taxon>Ochrophyta</taxon>
        <taxon>Bacillariophyta</taxon>
        <taxon>Coscinodiscophyceae</taxon>
        <taxon>Thalassiosirophycidae</taxon>
        <taxon>Thalassiosirales</taxon>
        <taxon>Thalassiosiraceae</taxon>
        <taxon>Thalassiosira</taxon>
    </lineage>
</organism>
<feature type="compositionally biased region" description="Polar residues" evidence="2">
    <location>
        <begin position="42"/>
        <end position="53"/>
    </location>
</feature>
<evidence type="ECO:0000313" key="3">
    <source>
        <dbReference type="EMBL" id="EED88991.1"/>
    </source>
</evidence>
<proteinExistence type="predicted"/>
<name>B8CCQ8_THAPS</name>
<feature type="compositionally biased region" description="Low complexity" evidence="2">
    <location>
        <begin position="226"/>
        <end position="245"/>
    </location>
</feature>
<keyword evidence="4" id="KW-1185">Reference proteome</keyword>
<feature type="repeat" description="TPR" evidence="1">
    <location>
        <begin position="802"/>
        <end position="835"/>
    </location>
</feature>